<dbReference type="AlphaFoldDB" id="A0AAW1GCC9"/>
<proteinExistence type="predicted"/>
<evidence type="ECO:0000313" key="1">
    <source>
        <dbReference type="EMBL" id="KAK9660312.1"/>
    </source>
</evidence>
<sequence>MVVWGTILEKSHHIYIVELGCKNTRVILPFKNCQDRTFVEGEPSWFIIRD</sequence>
<keyword evidence="2" id="KW-1185">Reference proteome</keyword>
<feature type="non-terminal residue" evidence="1">
    <location>
        <position position="50"/>
    </location>
</feature>
<dbReference type="EMBL" id="JASPKY010004084">
    <property type="protein sequence ID" value="KAK9660312.1"/>
    <property type="molecule type" value="Genomic_DNA"/>
</dbReference>
<comment type="caution">
    <text evidence="1">The sequence shown here is derived from an EMBL/GenBank/DDBJ whole genome shotgun (WGS) entry which is preliminary data.</text>
</comment>
<reference evidence="1 2" key="1">
    <citation type="journal article" date="2024" name="BMC Genomics">
        <title>De novo assembly and annotation of Popillia japonica's genome with initial clues to its potential as an invasive pest.</title>
        <authorList>
            <person name="Cucini C."/>
            <person name="Boschi S."/>
            <person name="Funari R."/>
            <person name="Cardaioli E."/>
            <person name="Iannotti N."/>
            <person name="Marturano G."/>
            <person name="Paoli F."/>
            <person name="Bruttini M."/>
            <person name="Carapelli A."/>
            <person name="Frati F."/>
            <person name="Nardi F."/>
        </authorList>
    </citation>
    <scope>NUCLEOTIDE SEQUENCE [LARGE SCALE GENOMIC DNA]</scope>
    <source>
        <strain evidence="1">DMR45628</strain>
    </source>
</reference>
<organism evidence="1 2">
    <name type="scientific">Popillia japonica</name>
    <name type="common">Japanese beetle</name>
    <dbReference type="NCBI Taxonomy" id="7064"/>
    <lineage>
        <taxon>Eukaryota</taxon>
        <taxon>Metazoa</taxon>
        <taxon>Ecdysozoa</taxon>
        <taxon>Arthropoda</taxon>
        <taxon>Hexapoda</taxon>
        <taxon>Insecta</taxon>
        <taxon>Pterygota</taxon>
        <taxon>Neoptera</taxon>
        <taxon>Endopterygota</taxon>
        <taxon>Coleoptera</taxon>
        <taxon>Polyphaga</taxon>
        <taxon>Scarabaeiformia</taxon>
        <taxon>Scarabaeidae</taxon>
        <taxon>Rutelinae</taxon>
        <taxon>Popillia</taxon>
    </lineage>
</organism>
<name>A0AAW1GCC9_POPJA</name>
<gene>
    <name evidence="1" type="ORF">QE152_g41467</name>
</gene>
<accession>A0AAW1GCC9</accession>
<protein>
    <submittedName>
        <fullName evidence="1">Uncharacterized protein</fullName>
    </submittedName>
</protein>
<evidence type="ECO:0000313" key="2">
    <source>
        <dbReference type="Proteomes" id="UP001458880"/>
    </source>
</evidence>
<dbReference type="Proteomes" id="UP001458880">
    <property type="component" value="Unassembled WGS sequence"/>
</dbReference>